<evidence type="ECO:0000313" key="3">
    <source>
        <dbReference type="Proteomes" id="UP001385809"/>
    </source>
</evidence>
<name>A0ABU8MWA3_9PSEU</name>
<gene>
    <name evidence="2" type="ORF">WCD74_23245</name>
</gene>
<proteinExistence type="predicted"/>
<protein>
    <submittedName>
        <fullName evidence="2">HNH endonuclease signature motif containing protein</fullName>
    </submittedName>
</protein>
<evidence type="ECO:0000313" key="2">
    <source>
        <dbReference type="EMBL" id="MEJ2870698.1"/>
    </source>
</evidence>
<keyword evidence="2" id="KW-0540">Nuclease</keyword>
<sequence length="631" mass="66915">MAGVLLTETPGGDPFAEVAAGPVLAAVLAEVVPAALSGQHAAAFMRAAARQRNHDDAVLLRALQQACRARADTVERVHDGQFAPGIAAAGLGWSETMASTRYMLADHVFDRVPALGEAMDSGYLEERKAAIFASATEGLDDAQCARVVQIVLPEAGGLGYAALRERILEVARAVDPDWAAARLAAAVAAARVSARTAPSGAVDLTGHDLPPDLAQDAKLHLDALAGELRTRLVFLGSDIGLGFIRARLFLRLLDGTLAGADDHTVLDAVFTELCSGIPRDPGDGPPDEPDGPGPDDPGPDDPGPDDPGPDDGPTDDGTPDDTADGPRREPDDPGPDDGSGATGRDREPDEPVPAVLAHRRGVSLRMRLSTLLGLDDHPGAFPELGGTPAASARRAAAELGAATWHVLVHDEHGTLRHLLVLRAPPHCARNARHRRRTVEITAPAALLDALLEDAPAEPWLAALLTAYQRSRDLPPDQHPATTTRDRDRRLPGAALARWIDARDERCIAPGCRALAARCDHDHTLDHHLGGPTQADGLGNLCRHDHRAKHEGGWHYHQPEPGRFVVTDPTGTVHHTGSRVTHPLPDPVAAETPVPRSMLEHRPAPERPDYTARPTRDGHYTPQSLATAAHLA</sequence>
<keyword evidence="2" id="KW-0255">Endonuclease</keyword>
<reference evidence="2 3" key="1">
    <citation type="submission" date="2024-03" db="EMBL/GenBank/DDBJ databases">
        <title>Actinomycetospora sp. OC33-EN08, a novel actinomycete isolated from wild orchid (Aerides multiflora).</title>
        <authorList>
            <person name="Suriyachadkun C."/>
        </authorList>
    </citation>
    <scope>NUCLEOTIDE SEQUENCE [LARGE SCALE GENOMIC DNA]</scope>
    <source>
        <strain evidence="2 3">OC33-EN08</strain>
    </source>
</reference>
<dbReference type="InterPro" id="IPR003615">
    <property type="entry name" value="HNH_nuc"/>
</dbReference>
<dbReference type="Proteomes" id="UP001385809">
    <property type="component" value="Unassembled WGS sequence"/>
</dbReference>
<keyword evidence="2" id="KW-0378">Hydrolase</keyword>
<feature type="compositionally biased region" description="Acidic residues" evidence="1">
    <location>
        <begin position="297"/>
        <end position="323"/>
    </location>
</feature>
<feature type="compositionally biased region" description="Basic and acidic residues" evidence="1">
    <location>
        <begin position="597"/>
        <end position="618"/>
    </location>
</feature>
<comment type="caution">
    <text evidence="2">The sequence shown here is derived from an EMBL/GenBank/DDBJ whole genome shotgun (WGS) entry which is preliminary data.</text>
</comment>
<dbReference type="RefSeq" id="WP_337697265.1">
    <property type="nucleotide sequence ID" value="NZ_JBBEGN010000014.1"/>
</dbReference>
<keyword evidence="3" id="KW-1185">Reference proteome</keyword>
<accession>A0ABU8MWA3</accession>
<feature type="region of interest" description="Disordered" evidence="1">
    <location>
        <begin position="571"/>
        <end position="631"/>
    </location>
</feature>
<evidence type="ECO:0000256" key="1">
    <source>
        <dbReference type="SAM" id="MobiDB-lite"/>
    </source>
</evidence>
<dbReference type="CDD" id="cd00085">
    <property type="entry name" value="HNHc"/>
    <property type="match status" value="1"/>
</dbReference>
<organism evidence="2 3">
    <name type="scientific">Actinomycetospora aurantiaca</name>
    <dbReference type="NCBI Taxonomy" id="3129233"/>
    <lineage>
        <taxon>Bacteria</taxon>
        <taxon>Bacillati</taxon>
        <taxon>Actinomycetota</taxon>
        <taxon>Actinomycetes</taxon>
        <taxon>Pseudonocardiales</taxon>
        <taxon>Pseudonocardiaceae</taxon>
        <taxon>Actinomycetospora</taxon>
    </lineage>
</organism>
<feature type="region of interest" description="Disordered" evidence="1">
    <location>
        <begin position="276"/>
        <end position="358"/>
    </location>
</feature>
<dbReference type="GO" id="GO:0004519">
    <property type="term" value="F:endonuclease activity"/>
    <property type="evidence" value="ECO:0007669"/>
    <property type="project" value="UniProtKB-KW"/>
</dbReference>
<dbReference type="EMBL" id="JBBEGN010000014">
    <property type="protein sequence ID" value="MEJ2870698.1"/>
    <property type="molecule type" value="Genomic_DNA"/>
</dbReference>